<evidence type="ECO:0000313" key="3">
    <source>
        <dbReference type="Proteomes" id="UP000515591"/>
    </source>
</evidence>
<name>A0A6S5RP00_9GAMM</name>
<organism evidence="2 3">
    <name type="scientific">Metapseudomonas otitidis</name>
    <dbReference type="NCBI Taxonomy" id="319939"/>
    <lineage>
        <taxon>Bacteria</taxon>
        <taxon>Pseudomonadati</taxon>
        <taxon>Pseudomonadota</taxon>
        <taxon>Gammaproteobacteria</taxon>
        <taxon>Pseudomonadales</taxon>
        <taxon>Pseudomonadaceae</taxon>
        <taxon>Metapseudomonas</taxon>
    </lineage>
</organism>
<dbReference type="RefSeq" id="WP_182850642.1">
    <property type="nucleotide sequence ID" value="NZ_AP022213.1"/>
</dbReference>
<gene>
    <name evidence="2" type="ORF">WP8S17C03_39600</name>
</gene>
<sequence>MTRPTAGQQTKRLFSRDDYLAPPAIPTGQPPKDVLNTIWRKNEVFIDIGDYSPGSFVMIAWPLVLIFFWASFSSRESDPGFSLFAAFAGAVIVGIPMLFVFYGLLTQPAPLPTRFNRQRREVCVPQEDGTYWIVPWESVEAQAVAVDTYGQHGKMTHGLLTIGFRNPDPDAPEGERDYSIGFNCGGGTTAMCLWECIRSYMEVGPEAVPESRLGKRPFRETQIGSIITSLFKGDVLDVLHGLFFVIFLGTYFAEKIQNFKLGPPPELTDPAIVEWSQPLPPEQWAKRSPELEAAIQAREAELECGKA</sequence>
<dbReference type="Proteomes" id="UP000515591">
    <property type="component" value="Chromosome"/>
</dbReference>
<keyword evidence="1" id="KW-1133">Transmembrane helix</keyword>
<feature type="transmembrane region" description="Helical" evidence="1">
    <location>
        <begin position="84"/>
        <end position="105"/>
    </location>
</feature>
<accession>A0A6S5RP00</accession>
<protein>
    <submittedName>
        <fullName evidence="2">Uncharacterized protein</fullName>
    </submittedName>
</protein>
<proteinExistence type="predicted"/>
<reference evidence="2 3" key="1">
    <citation type="submission" date="2019-12" db="EMBL/GenBank/DDBJ databases">
        <title>complete genome sequences of Pseudomonas otitidis str. WP8-S17-CRE-03 isolated from wastewater treatment plant effluent.</title>
        <authorList>
            <person name="Sekizuka T."/>
            <person name="Itokawa K."/>
            <person name="Yatsu K."/>
            <person name="Inamine Y."/>
            <person name="Kuroda M."/>
        </authorList>
    </citation>
    <scope>NUCLEOTIDE SEQUENCE [LARGE SCALE GENOMIC DNA]</scope>
    <source>
        <strain evidence="2 3">WP8-S17-CRE-03</strain>
    </source>
</reference>
<evidence type="ECO:0000313" key="2">
    <source>
        <dbReference type="EMBL" id="BBT17911.1"/>
    </source>
</evidence>
<dbReference type="EMBL" id="AP022213">
    <property type="protein sequence ID" value="BBT17911.1"/>
    <property type="molecule type" value="Genomic_DNA"/>
</dbReference>
<keyword evidence="1" id="KW-0812">Transmembrane</keyword>
<keyword evidence="1" id="KW-0472">Membrane</keyword>
<feature type="transmembrane region" description="Helical" evidence="1">
    <location>
        <begin position="51"/>
        <end position="72"/>
    </location>
</feature>
<dbReference type="AlphaFoldDB" id="A0A6S5RP00"/>
<evidence type="ECO:0000256" key="1">
    <source>
        <dbReference type="SAM" id="Phobius"/>
    </source>
</evidence>